<sequence length="34" mass="3992">MLRLRRSSVSREWLFIGPRHVDGKMKATPQTCFS</sequence>
<evidence type="ECO:0000313" key="2">
    <source>
        <dbReference type="WBParaSite" id="Hba_05818"/>
    </source>
</evidence>
<proteinExistence type="predicted"/>
<keyword evidence="1" id="KW-1185">Reference proteome</keyword>
<accession>A0A1I7WL81</accession>
<protein>
    <submittedName>
        <fullName evidence="2">Uncharacterized protein</fullName>
    </submittedName>
</protein>
<name>A0A1I7WL81_HETBA</name>
<reference evidence="2" key="1">
    <citation type="submission" date="2016-11" db="UniProtKB">
        <authorList>
            <consortium name="WormBaseParasite"/>
        </authorList>
    </citation>
    <scope>IDENTIFICATION</scope>
</reference>
<dbReference type="Proteomes" id="UP000095283">
    <property type="component" value="Unplaced"/>
</dbReference>
<organism evidence="1 2">
    <name type="scientific">Heterorhabditis bacteriophora</name>
    <name type="common">Entomopathogenic nematode worm</name>
    <dbReference type="NCBI Taxonomy" id="37862"/>
    <lineage>
        <taxon>Eukaryota</taxon>
        <taxon>Metazoa</taxon>
        <taxon>Ecdysozoa</taxon>
        <taxon>Nematoda</taxon>
        <taxon>Chromadorea</taxon>
        <taxon>Rhabditida</taxon>
        <taxon>Rhabditina</taxon>
        <taxon>Rhabditomorpha</taxon>
        <taxon>Strongyloidea</taxon>
        <taxon>Heterorhabditidae</taxon>
        <taxon>Heterorhabditis</taxon>
    </lineage>
</organism>
<dbReference type="WBParaSite" id="Hba_05818">
    <property type="protein sequence ID" value="Hba_05818"/>
    <property type="gene ID" value="Hba_05818"/>
</dbReference>
<evidence type="ECO:0000313" key="1">
    <source>
        <dbReference type="Proteomes" id="UP000095283"/>
    </source>
</evidence>
<dbReference type="AlphaFoldDB" id="A0A1I7WL81"/>